<dbReference type="InterPro" id="IPR051339">
    <property type="entry name" value="DnaJ_subfamily_B"/>
</dbReference>
<dbReference type="FunFam" id="2.60.260.20:FF:000013">
    <property type="entry name" value="DnaJ subfamily B member 11"/>
    <property type="match status" value="1"/>
</dbReference>
<evidence type="ECO:0000259" key="4">
    <source>
        <dbReference type="PROSITE" id="PS50309"/>
    </source>
</evidence>
<dbReference type="InterPro" id="IPR003533">
    <property type="entry name" value="Doublecortin_dom"/>
</dbReference>
<dbReference type="GO" id="GO:0051087">
    <property type="term" value="F:protein-folding chaperone binding"/>
    <property type="evidence" value="ECO:0007669"/>
    <property type="project" value="TreeGrafter"/>
</dbReference>
<feature type="domain" description="Doublecortin" evidence="4">
    <location>
        <begin position="324"/>
        <end position="400"/>
    </location>
</feature>
<dbReference type="SMART" id="SM00271">
    <property type="entry name" value="DnaJ"/>
    <property type="match status" value="1"/>
</dbReference>
<protein>
    <recommendedName>
        <fullName evidence="7">J domain-containing protein</fullName>
    </recommendedName>
</protein>
<dbReference type="EMBL" id="LFWA01000015">
    <property type="protein sequence ID" value="KTW27164.1"/>
    <property type="molecule type" value="Genomic_DNA"/>
</dbReference>
<dbReference type="PROSITE" id="PS50076">
    <property type="entry name" value="DNAJ_2"/>
    <property type="match status" value="1"/>
</dbReference>
<evidence type="ECO:0000259" key="3">
    <source>
        <dbReference type="PROSITE" id="PS50076"/>
    </source>
</evidence>
<sequence>MQTEAHSPAARLLVQAVQAAPETAPAVTNGSRWLPGTLSNGHRDARDSAAGAKKLLEHLAAEKSDRKPKSIGKRGGAEKREQADEGSVEMVKDQKLYRFLEIAPDADENAIRKAYRKLALKYHPDKNPAGAERFKEISLAYEVLSDPKRRQLYDQYGLTEGQPQPDMGFSGGPGGFHGFSTRMGNGQSFFFSTGGPDGGSRFNPSSAHDVFASFMKNFGGSFGASDADDFSMGDMSGGFGRFFNMGGSTGMHGAHGARMGESSMKRDNAEREIVTKPLQLTLEELFKGTTKRMKIKRKVYTSGTMRQEERILEVQVKPGWKPGTKIKFAREGDEKPNGTVQDVHFIVEEKPHPLFKRTGDNLTTELELTLLEALTGFSKTIATIDGKHLKITSINPVQPGHEISYPGHGMPYSKDPSVRGDLIVICKVIFPSTISPEKKTALKQIFT</sequence>
<dbReference type="AlphaFoldDB" id="A0A0W4ZFK5"/>
<dbReference type="GO" id="GO:0006413">
    <property type="term" value="P:translational initiation"/>
    <property type="evidence" value="ECO:0007669"/>
    <property type="project" value="TreeGrafter"/>
</dbReference>
<dbReference type="GO" id="GO:0005829">
    <property type="term" value="C:cytosol"/>
    <property type="evidence" value="ECO:0007669"/>
    <property type="project" value="TreeGrafter"/>
</dbReference>
<feature type="compositionally biased region" description="Basic and acidic residues" evidence="2">
    <location>
        <begin position="54"/>
        <end position="68"/>
    </location>
</feature>
<dbReference type="Pfam" id="PF01556">
    <property type="entry name" value="DnaJ_C"/>
    <property type="match status" value="1"/>
</dbReference>
<evidence type="ECO:0000313" key="5">
    <source>
        <dbReference type="EMBL" id="KTW27164.1"/>
    </source>
</evidence>
<dbReference type="CDD" id="cd06257">
    <property type="entry name" value="DnaJ"/>
    <property type="match status" value="1"/>
</dbReference>
<keyword evidence="1" id="KW-0143">Chaperone</keyword>
<dbReference type="STRING" id="1408657.A0A0W4ZFK5"/>
<organism evidence="5 6">
    <name type="scientific">Pneumocystis jirovecii (strain RU7)</name>
    <name type="common">Human pneumocystis pneumonia agent</name>
    <dbReference type="NCBI Taxonomy" id="1408657"/>
    <lineage>
        <taxon>Eukaryota</taxon>
        <taxon>Fungi</taxon>
        <taxon>Dikarya</taxon>
        <taxon>Ascomycota</taxon>
        <taxon>Taphrinomycotina</taxon>
        <taxon>Pneumocystomycetes</taxon>
        <taxon>Pneumocystaceae</taxon>
        <taxon>Pneumocystis</taxon>
    </lineage>
</organism>
<comment type="caution">
    <text evidence="5">The sequence shown here is derived from an EMBL/GenBank/DDBJ whole genome shotgun (WGS) entry which is preliminary data.</text>
</comment>
<dbReference type="InterPro" id="IPR018253">
    <property type="entry name" value="DnaJ_domain_CS"/>
</dbReference>
<evidence type="ECO:0000313" key="6">
    <source>
        <dbReference type="Proteomes" id="UP000053447"/>
    </source>
</evidence>
<dbReference type="CDD" id="cd10747">
    <property type="entry name" value="DnaJ_C"/>
    <property type="match status" value="1"/>
</dbReference>
<dbReference type="FunFam" id="2.60.260.20:FF:000002">
    <property type="entry name" value="Dnaj homolog subfamily b member"/>
    <property type="match status" value="1"/>
</dbReference>
<dbReference type="VEuPathDB" id="FungiDB:T551_03158"/>
<dbReference type="Gene3D" id="1.10.287.110">
    <property type="entry name" value="DnaJ domain"/>
    <property type="match status" value="1"/>
</dbReference>
<feature type="region of interest" description="Disordered" evidence="2">
    <location>
        <begin position="22"/>
        <end position="88"/>
    </location>
</feature>
<feature type="domain" description="J" evidence="3">
    <location>
        <begin position="95"/>
        <end position="157"/>
    </location>
</feature>
<dbReference type="InterPro" id="IPR036869">
    <property type="entry name" value="J_dom_sf"/>
</dbReference>
<evidence type="ECO:0008006" key="7">
    <source>
        <dbReference type="Google" id="ProtNLM"/>
    </source>
</evidence>
<dbReference type="PANTHER" id="PTHR24078">
    <property type="entry name" value="DNAJ HOMOLOG SUBFAMILY C MEMBER"/>
    <property type="match status" value="1"/>
</dbReference>
<dbReference type="PANTHER" id="PTHR24078:SF553">
    <property type="entry name" value="DNAJ HOMOLOG SUBFAMILY B MEMBER 5"/>
    <property type="match status" value="1"/>
</dbReference>
<dbReference type="OrthoDB" id="550424at2759"/>
<evidence type="ECO:0000256" key="1">
    <source>
        <dbReference type="ARBA" id="ARBA00023186"/>
    </source>
</evidence>
<proteinExistence type="predicted"/>
<dbReference type="Gene3D" id="2.60.260.20">
    <property type="entry name" value="Urease metallochaperone UreE, N-terminal domain"/>
    <property type="match status" value="2"/>
</dbReference>
<dbReference type="Proteomes" id="UP000053447">
    <property type="component" value="Unassembled WGS sequence"/>
</dbReference>
<dbReference type="GO" id="GO:0006457">
    <property type="term" value="P:protein folding"/>
    <property type="evidence" value="ECO:0007669"/>
    <property type="project" value="InterPro"/>
</dbReference>
<keyword evidence="6" id="KW-1185">Reference proteome</keyword>
<dbReference type="PROSITE" id="PS00636">
    <property type="entry name" value="DNAJ_1"/>
    <property type="match status" value="1"/>
</dbReference>
<evidence type="ECO:0000256" key="2">
    <source>
        <dbReference type="SAM" id="MobiDB-lite"/>
    </source>
</evidence>
<dbReference type="Pfam" id="PF00226">
    <property type="entry name" value="DnaJ"/>
    <property type="match status" value="1"/>
</dbReference>
<dbReference type="SUPFAM" id="SSF49493">
    <property type="entry name" value="HSP40/DnaJ peptide-binding domain"/>
    <property type="match status" value="2"/>
</dbReference>
<dbReference type="RefSeq" id="XP_018228320.1">
    <property type="nucleotide sequence ID" value="XM_018375421.1"/>
</dbReference>
<gene>
    <name evidence="5" type="ORF">T551_03158</name>
</gene>
<dbReference type="InterPro" id="IPR002939">
    <property type="entry name" value="DnaJ_C"/>
</dbReference>
<dbReference type="PRINTS" id="PR00625">
    <property type="entry name" value="JDOMAIN"/>
</dbReference>
<dbReference type="InterPro" id="IPR008971">
    <property type="entry name" value="HSP40/DnaJ_pept-bd"/>
</dbReference>
<dbReference type="SUPFAM" id="SSF46565">
    <property type="entry name" value="Chaperone J-domain"/>
    <property type="match status" value="1"/>
</dbReference>
<reference evidence="6" key="1">
    <citation type="journal article" date="2016" name="Nat. Commun.">
        <title>Genome analysis of three Pneumocystis species reveals adaptation mechanisms to life exclusively in mammalian hosts.</title>
        <authorList>
            <person name="Ma L."/>
            <person name="Chen Z."/>
            <person name="Huang D.W."/>
            <person name="Kutty G."/>
            <person name="Ishihara M."/>
            <person name="Wang H."/>
            <person name="Abouelleil A."/>
            <person name="Bishop L."/>
            <person name="Davey E."/>
            <person name="Deng R."/>
            <person name="Deng X."/>
            <person name="Fan L."/>
            <person name="Fantoni G."/>
            <person name="Fitzgerald M."/>
            <person name="Gogineni E."/>
            <person name="Goldberg J.M."/>
            <person name="Handley G."/>
            <person name="Hu X."/>
            <person name="Huber C."/>
            <person name="Jiao X."/>
            <person name="Jones K."/>
            <person name="Levin J.Z."/>
            <person name="Liu Y."/>
            <person name="Macdonald P."/>
            <person name="Melnikov A."/>
            <person name="Raley C."/>
            <person name="Sassi M."/>
            <person name="Sherman B.T."/>
            <person name="Song X."/>
            <person name="Sykes S."/>
            <person name="Tran B."/>
            <person name="Walsh L."/>
            <person name="Xia Y."/>
            <person name="Yang J."/>
            <person name="Young S."/>
            <person name="Zeng Q."/>
            <person name="Zheng X."/>
            <person name="Stephens R."/>
            <person name="Nusbaum C."/>
            <person name="Birren B.W."/>
            <person name="Azadi P."/>
            <person name="Lempicki R.A."/>
            <person name="Cuomo C.A."/>
            <person name="Kovacs J.A."/>
        </authorList>
    </citation>
    <scope>NUCLEOTIDE SEQUENCE [LARGE SCALE GENOMIC DNA]</scope>
    <source>
        <strain evidence="6">RU7</strain>
    </source>
</reference>
<dbReference type="GO" id="GO:0051082">
    <property type="term" value="F:unfolded protein binding"/>
    <property type="evidence" value="ECO:0007669"/>
    <property type="project" value="InterPro"/>
</dbReference>
<dbReference type="InterPro" id="IPR001623">
    <property type="entry name" value="DnaJ_domain"/>
</dbReference>
<name>A0A0W4ZFK5_PNEJ7</name>
<accession>A0A0W4ZFK5</accession>
<dbReference type="GeneID" id="28941676"/>
<dbReference type="GO" id="GO:0035556">
    <property type="term" value="P:intracellular signal transduction"/>
    <property type="evidence" value="ECO:0007669"/>
    <property type="project" value="InterPro"/>
</dbReference>
<dbReference type="PROSITE" id="PS50309">
    <property type="entry name" value="DC"/>
    <property type="match status" value="1"/>
</dbReference>